<evidence type="ECO:0000313" key="2">
    <source>
        <dbReference type="EMBL" id="PWN04616.1"/>
    </source>
</evidence>
<accession>A0A316TXZ2</accession>
<evidence type="ECO:0008006" key="4">
    <source>
        <dbReference type="Google" id="ProtNLM"/>
    </source>
</evidence>
<keyword evidence="3" id="KW-1185">Reference proteome</keyword>
<dbReference type="PROSITE" id="PS51257">
    <property type="entry name" value="PROKAR_LIPOPROTEIN"/>
    <property type="match status" value="1"/>
</dbReference>
<dbReference type="AlphaFoldDB" id="A0A316TXZ2"/>
<dbReference type="Proteomes" id="UP000245507">
    <property type="component" value="Unassembled WGS sequence"/>
</dbReference>
<name>A0A316TXZ2_9ACTN</name>
<organism evidence="2 3">
    <name type="scientific">Nocardioides silvaticus</name>
    <dbReference type="NCBI Taxonomy" id="2201891"/>
    <lineage>
        <taxon>Bacteria</taxon>
        <taxon>Bacillati</taxon>
        <taxon>Actinomycetota</taxon>
        <taxon>Actinomycetes</taxon>
        <taxon>Propionibacteriales</taxon>
        <taxon>Nocardioidaceae</taxon>
        <taxon>Nocardioides</taxon>
    </lineage>
</organism>
<gene>
    <name evidence="2" type="ORF">DJ010_03030</name>
</gene>
<evidence type="ECO:0000313" key="3">
    <source>
        <dbReference type="Proteomes" id="UP000245507"/>
    </source>
</evidence>
<protein>
    <recommendedName>
        <fullName evidence="4">DUF4352 domain-containing protein</fullName>
    </recommendedName>
</protein>
<reference evidence="2 3" key="1">
    <citation type="submission" date="2018-05" db="EMBL/GenBank/DDBJ databases">
        <title>Nocardioides silvaticus genome.</title>
        <authorList>
            <person name="Li C."/>
            <person name="Wang G."/>
        </authorList>
    </citation>
    <scope>NUCLEOTIDE SEQUENCE [LARGE SCALE GENOMIC DNA]</scope>
    <source>
        <strain evidence="2 3">CCTCC AB 2018079</strain>
    </source>
</reference>
<sequence>MAPSTARLLAGTALGAALLSGCGIDALSPEEPRVEAPPTEAADPYPDALSVGDTHEGEVRTTVIAIAEGGAPAWPTAGAGYEWWWVNVRTCAPASGAPTEIGWYQWAVTDSEGGWYGADLDYGSRRPTNQLPRLLELGPGDCREGRVLIPVPDEAEVVAVVNADRSGQPQGTWLYDDPEEDDGE</sequence>
<evidence type="ECO:0000256" key="1">
    <source>
        <dbReference type="SAM" id="MobiDB-lite"/>
    </source>
</evidence>
<dbReference type="RefSeq" id="WP_109692120.1">
    <property type="nucleotide sequence ID" value="NZ_QGDD01000001.1"/>
</dbReference>
<comment type="caution">
    <text evidence="2">The sequence shown here is derived from an EMBL/GenBank/DDBJ whole genome shotgun (WGS) entry which is preliminary data.</text>
</comment>
<proteinExistence type="predicted"/>
<dbReference type="EMBL" id="QGDD01000001">
    <property type="protein sequence ID" value="PWN04616.1"/>
    <property type="molecule type" value="Genomic_DNA"/>
</dbReference>
<feature type="region of interest" description="Disordered" evidence="1">
    <location>
        <begin position="163"/>
        <end position="184"/>
    </location>
</feature>